<accession>A0A0F5FWE2</accession>
<feature type="transmembrane region" description="Helical" evidence="1">
    <location>
        <begin position="126"/>
        <end position="143"/>
    </location>
</feature>
<reference evidence="2 3" key="1">
    <citation type="submission" date="2015-03" db="EMBL/GenBank/DDBJ databases">
        <authorList>
            <person name="Hassan Y.I."/>
            <person name="Lepp D."/>
            <person name="Li X.-Z."/>
            <person name="Zhou T."/>
        </authorList>
    </citation>
    <scope>NUCLEOTIDE SEQUENCE [LARGE SCALE GENOMIC DNA]</scope>
    <source>
        <strain evidence="2 3">BD-c194</strain>
    </source>
</reference>
<feature type="transmembrane region" description="Helical" evidence="1">
    <location>
        <begin position="218"/>
        <end position="238"/>
    </location>
</feature>
<dbReference type="PATRIC" id="fig|443610.3.peg.3226"/>
<protein>
    <submittedName>
        <fullName evidence="2">Membrane protein</fullName>
    </submittedName>
</protein>
<name>A0A0F5FWE2_9HYPH</name>
<feature type="transmembrane region" description="Helical" evidence="1">
    <location>
        <begin position="68"/>
        <end position="88"/>
    </location>
</feature>
<feature type="transmembrane region" description="Helical" evidence="1">
    <location>
        <begin position="189"/>
        <end position="206"/>
    </location>
</feature>
<feature type="transmembrane region" description="Helical" evidence="1">
    <location>
        <begin position="43"/>
        <end position="62"/>
    </location>
</feature>
<feature type="transmembrane region" description="Helical" evidence="1">
    <location>
        <begin position="258"/>
        <end position="275"/>
    </location>
</feature>
<gene>
    <name evidence="2" type="ORF">VE25_03725</name>
</gene>
<proteinExistence type="predicted"/>
<dbReference type="Proteomes" id="UP000033632">
    <property type="component" value="Unassembled WGS sequence"/>
</dbReference>
<sequence length="298" mass="34116">MRQFTSLEARIDDAAHRVLTRLPRTGIAGGLVEFVVFGLKQGWACLFGGVMLALILGTALFWPENAWLARYDFLVIAALAVQVAMLVFKLETLDEARVILIFHVVGTVMEIFKTSAGSWIYPEPSLLRIGGVPLFSGFMYACVGSYMARVQRIFDIRFERYPPLWTTVLLATGIYINFFSHHFIPDMRWGLFAILALLYARTVMHYRVHRFWHRMPMLLAFLLVALFIWIAENIGTWSRAWLYPAQRDGWSLVGLEKLGSWYLLMMISVVLVTLVHRPRAIDSQVLQGNVRPVETTPF</sequence>
<evidence type="ECO:0000256" key="1">
    <source>
        <dbReference type="SAM" id="Phobius"/>
    </source>
</evidence>
<dbReference type="STRING" id="443610.VE25_03725"/>
<dbReference type="Pfam" id="PF05675">
    <property type="entry name" value="DUF817"/>
    <property type="match status" value="1"/>
</dbReference>
<keyword evidence="1" id="KW-0472">Membrane</keyword>
<keyword evidence="1" id="KW-0812">Transmembrane</keyword>
<evidence type="ECO:0000313" key="3">
    <source>
        <dbReference type="Proteomes" id="UP000033632"/>
    </source>
</evidence>
<dbReference type="EMBL" id="JZEX01000046">
    <property type="protein sequence ID" value="KKB13196.1"/>
    <property type="molecule type" value="Genomic_DNA"/>
</dbReference>
<evidence type="ECO:0000313" key="2">
    <source>
        <dbReference type="EMBL" id="KKB13196.1"/>
    </source>
</evidence>
<feature type="transmembrane region" description="Helical" evidence="1">
    <location>
        <begin position="100"/>
        <end position="120"/>
    </location>
</feature>
<organism evidence="2 3">
    <name type="scientific">Devosia geojensis</name>
    <dbReference type="NCBI Taxonomy" id="443610"/>
    <lineage>
        <taxon>Bacteria</taxon>
        <taxon>Pseudomonadati</taxon>
        <taxon>Pseudomonadota</taxon>
        <taxon>Alphaproteobacteria</taxon>
        <taxon>Hyphomicrobiales</taxon>
        <taxon>Devosiaceae</taxon>
        <taxon>Devosia</taxon>
    </lineage>
</organism>
<feature type="transmembrane region" description="Helical" evidence="1">
    <location>
        <begin position="164"/>
        <end position="183"/>
    </location>
</feature>
<dbReference type="RefSeq" id="WP_046107237.1">
    <property type="nucleotide sequence ID" value="NZ_JZEX01000046.1"/>
</dbReference>
<dbReference type="PIRSF" id="PIRSF009141">
    <property type="entry name" value="UCP009141"/>
    <property type="match status" value="1"/>
</dbReference>
<comment type="caution">
    <text evidence="2">The sequence shown here is derived from an EMBL/GenBank/DDBJ whole genome shotgun (WGS) entry which is preliminary data.</text>
</comment>
<keyword evidence="1" id="KW-1133">Transmembrane helix</keyword>
<keyword evidence="3" id="KW-1185">Reference proteome</keyword>
<dbReference type="InterPro" id="IPR008535">
    <property type="entry name" value="DUF817"/>
</dbReference>
<dbReference type="OrthoDB" id="1550598at2"/>
<dbReference type="AlphaFoldDB" id="A0A0F5FWE2"/>